<dbReference type="CDD" id="cd04301">
    <property type="entry name" value="NAT_SF"/>
    <property type="match status" value="1"/>
</dbReference>
<dbReference type="SUPFAM" id="SSF55729">
    <property type="entry name" value="Acyl-CoA N-acyltransferases (Nat)"/>
    <property type="match status" value="1"/>
</dbReference>
<dbReference type="InterPro" id="IPR016181">
    <property type="entry name" value="Acyl_CoA_acyltransferase"/>
</dbReference>
<dbReference type="Gene3D" id="3.40.630.30">
    <property type="match status" value="1"/>
</dbReference>
<dbReference type="InterPro" id="IPR000182">
    <property type="entry name" value="GNAT_dom"/>
</dbReference>
<feature type="domain" description="N-acetyltransferase" evidence="3">
    <location>
        <begin position="97"/>
        <end position="233"/>
    </location>
</feature>
<dbReference type="Proteomes" id="UP001589867">
    <property type="component" value="Unassembled WGS sequence"/>
</dbReference>
<evidence type="ECO:0000256" key="2">
    <source>
        <dbReference type="ARBA" id="ARBA00023315"/>
    </source>
</evidence>
<sequence>MTHVLDNPVWAALNGPQAHLGEIQGQAARYHPDVAGFVTLRPNPDARAWEDLLAVAEPGAEIALTSTDALPPPGWEVTFAIPGVQLVDVALRAEPDPQAVPLGPADVPEILDLVARTEPGPFRKRTIELGTYLGIRRNGRLIAMAGERLHPPGWTEISAVCTDPAYRGQGLATRLVRAVAAGIRARGETPFLHAAADNTPAIRLYEHLGFTLRRTTTFRTIRIPPLTGQVSTP</sequence>
<dbReference type="Pfam" id="PF08445">
    <property type="entry name" value="FR47"/>
    <property type="match status" value="1"/>
</dbReference>
<comment type="caution">
    <text evidence="4">The sequence shown here is derived from an EMBL/GenBank/DDBJ whole genome shotgun (WGS) entry which is preliminary data.</text>
</comment>
<evidence type="ECO:0000256" key="1">
    <source>
        <dbReference type="ARBA" id="ARBA00022679"/>
    </source>
</evidence>
<name>A0ABV6MA05_9ACTN</name>
<evidence type="ECO:0000313" key="5">
    <source>
        <dbReference type="Proteomes" id="UP001589867"/>
    </source>
</evidence>
<dbReference type="PROSITE" id="PS51186">
    <property type="entry name" value="GNAT"/>
    <property type="match status" value="1"/>
</dbReference>
<proteinExistence type="predicted"/>
<keyword evidence="1" id="KW-0808">Transferase</keyword>
<dbReference type="InterPro" id="IPR050680">
    <property type="entry name" value="YpeA/RimI_acetyltransf"/>
</dbReference>
<dbReference type="EMBL" id="JBHLUH010000060">
    <property type="protein sequence ID" value="MFC0531532.1"/>
    <property type="molecule type" value="Genomic_DNA"/>
</dbReference>
<organism evidence="4 5">
    <name type="scientific">Phytohabitans kaempferiae</name>
    <dbReference type="NCBI Taxonomy" id="1620943"/>
    <lineage>
        <taxon>Bacteria</taxon>
        <taxon>Bacillati</taxon>
        <taxon>Actinomycetota</taxon>
        <taxon>Actinomycetes</taxon>
        <taxon>Micromonosporales</taxon>
        <taxon>Micromonosporaceae</taxon>
    </lineage>
</organism>
<dbReference type="PANTHER" id="PTHR43420:SF3">
    <property type="entry name" value="N-ACETYLTRANSFERASE DOMAIN-CONTAINING PROTEIN"/>
    <property type="match status" value="1"/>
</dbReference>
<dbReference type="RefSeq" id="WP_377256101.1">
    <property type="nucleotide sequence ID" value="NZ_JBHLUH010000060.1"/>
</dbReference>
<reference evidence="4 5" key="1">
    <citation type="submission" date="2024-09" db="EMBL/GenBank/DDBJ databases">
        <authorList>
            <person name="Sun Q."/>
            <person name="Mori K."/>
        </authorList>
    </citation>
    <scope>NUCLEOTIDE SEQUENCE [LARGE SCALE GENOMIC DNA]</scope>
    <source>
        <strain evidence="4 5">TBRC 3947</strain>
    </source>
</reference>
<evidence type="ECO:0000259" key="3">
    <source>
        <dbReference type="PROSITE" id="PS51186"/>
    </source>
</evidence>
<accession>A0ABV6MA05</accession>
<dbReference type="InterPro" id="IPR013653">
    <property type="entry name" value="GCN5-like_dom"/>
</dbReference>
<evidence type="ECO:0000313" key="4">
    <source>
        <dbReference type="EMBL" id="MFC0531532.1"/>
    </source>
</evidence>
<gene>
    <name evidence="4" type="ORF">ACFFIA_28190</name>
</gene>
<protein>
    <submittedName>
        <fullName evidence="4">GNAT family N-acetyltransferase</fullName>
    </submittedName>
</protein>
<keyword evidence="5" id="KW-1185">Reference proteome</keyword>
<keyword evidence="2" id="KW-0012">Acyltransferase</keyword>
<dbReference type="PANTHER" id="PTHR43420">
    <property type="entry name" value="ACETYLTRANSFERASE"/>
    <property type="match status" value="1"/>
</dbReference>